<evidence type="ECO:0000256" key="5">
    <source>
        <dbReference type="ARBA" id="ARBA00022840"/>
    </source>
</evidence>
<dbReference type="GO" id="GO:0036431">
    <property type="term" value="F:dCMP kinase activity"/>
    <property type="evidence" value="ECO:0007669"/>
    <property type="project" value="InterPro"/>
</dbReference>
<evidence type="ECO:0000256" key="7">
    <source>
        <dbReference type="ARBA" id="ARBA00048478"/>
    </source>
</evidence>
<dbReference type="Gene3D" id="3.40.50.300">
    <property type="entry name" value="P-loop containing nucleotide triphosphate hydrolases"/>
    <property type="match status" value="1"/>
</dbReference>
<dbReference type="EMBL" id="LT629692">
    <property type="protein sequence ID" value="SDH00285.1"/>
    <property type="molecule type" value="Genomic_DNA"/>
</dbReference>
<dbReference type="InterPro" id="IPR011994">
    <property type="entry name" value="Cytidylate_kinase_dom"/>
</dbReference>
<keyword evidence="3" id="KW-0547">Nucleotide-binding</keyword>
<dbReference type="AlphaFoldDB" id="A0A1G7YVB3"/>
<dbReference type="RefSeq" id="WP_091489023.1">
    <property type="nucleotide sequence ID" value="NZ_LT629692.1"/>
</dbReference>
<keyword evidence="5" id="KW-0067">ATP-binding</keyword>
<protein>
    <recommendedName>
        <fullName evidence="1">(d)CMP kinase</fullName>
        <ecNumber evidence="1">2.7.4.25</ecNumber>
    </recommendedName>
</protein>
<evidence type="ECO:0000256" key="3">
    <source>
        <dbReference type="ARBA" id="ARBA00022741"/>
    </source>
</evidence>
<dbReference type="GO" id="GO:0005524">
    <property type="term" value="F:ATP binding"/>
    <property type="evidence" value="ECO:0007669"/>
    <property type="project" value="UniProtKB-KW"/>
</dbReference>
<proteinExistence type="predicted"/>
<evidence type="ECO:0000313" key="10">
    <source>
        <dbReference type="Proteomes" id="UP000199009"/>
    </source>
</evidence>
<dbReference type="SUPFAM" id="SSF52540">
    <property type="entry name" value="P-loop containing nucleoside triphosphate hydrolases"/>
    <property type="match status" value="1"/>
</dbReference>
<dbReference type="OrthoDB" id="3199600at2"/>
<evidence type="ECO:0000313" key="9">
    <source>
        <dbReference type="EMBL" id="SDH00285.1"/>
    </source>
</evidence>
<evidence type="ECO:0000259" key="8">
    <source>
        <dbReference type="Pfam" id="PF02224"/>
    </source>
</evidence>
<evidence type="ECO:0000256" key="4">
    <source>
        <dbReference type="ARBA" id="ARBA00022777"/>
    </source>
</evidence>
<organism evidence="9 10">
    <name type="scientific">Microbacterium pygmaeum</name>
    <dbReference type="NCBI Taxonomy" id="370764"/>
    <lineage>
        <taxon>Bacteria</taxon>
        <taxon>Bacillati</taxon>
        <taxon>Actinomycetota</taxon>
        <taxon>Actinomycetes</taxon>
        <taxon>Micrococcales</taxon>
        <taxon>Microbacteriaceae</taxon>
        <taxon>Microbacterium</taxon>
    </lineage>
</organism>
<evidence type="ECO:0000256" key="1">
    <source>
        <dbReference type="ARBA" id="ARBA00012906"/>
    </source>
</evidence>
<sequence length="192" mass="21717">MPAPDPLLHEIHTRTLAAAVPGVRLVGIDGPAGSGKSTLARQLSDRYGWPVIEIDDFFSWVSFTTWWPRFETDVITPLLEGRSIRYRVRDWIEDEFGEGLAGWKELRWAPVVIIEGVGATRAAITGTLACRVWVHAAASDRLERGVARDGESHRELWERYLQREDEFFAADGTRARADIRVDRSSHPDGPRR</sequence>
<dbReference type="EC" id="2.7.4.25" evidence="1"/>
<comment type="catalytic activity">
    <reaction evidence="6">
        <text>dCMP + ATP = dCDP + ADP</text>
        <dbReference type="Rhea" id="RHEA:25094"/>
        <dbReference type="ChEBI" id="CHEBI:30616"/>
        <dbReference type="ChEBI" id="CHEBI:57566"/>
        <dbReference type="ChEBI" id="CHEBI:58593"/>
        <dbReference type="ChEBI" id="CHEBI:456216"/>
        <dbReference type="EC" id="2.7.4.25"/>
    </reaction>
</comment>
<reference evidence="9 10" key="1">
    <citation type="submission" date="2016-10" db="EMBL/GenBank/DDBJ databases">
        <authorList>
            <person name="de Groot N.N."/>
        </authorList>
    </citation>
    <scope>NUCLEOTIDE SEQUENCE [LARGE SCALE GENOMIC DNA]</scope>
    <source>
        <strain evidence="9 10">DSM 23142</strain>
    </source>
</reference>
<dbReference type="Proteomes" id="UP000199009">
    <property type="component" value="Chromosome I"/>
</dbReference>
<dbReference type="Pfam" id="PF02224">
    <property type="entry name" value="Cytidylate_kin"/>
    <property type="match status" value="1"/>
</dbReference>
<accession>A0A1G7YVB3</accession>
<evidence type="ECO:0000256" key="6">
    <source>
        <dbReference type="ARBA" id="ARBA00047615"/>
    </source>
</evidence>
<comment type="catalytic activity">
    <reaction evidence="7">
        <text>CMP + ATP = CDP + ADP</text>
        <dbReference type="Rhea" id="RHEA:11600"/>
        <dbReference type="ChEBI" id="CHEBI:30616"/>
        <dbReference type="ChEBI" id="CHEBI:58069"/>
        <dbReference type="ChEBI" id="CHEBI:60377"/>
        <dbReference type="ChEBI" id="CHEBI:456216"/>
        <dbReference type="EC" id="2.7.4.25"/>
    </reaction>
</comment>
<dbReference type="InterPro" id="IPR027417">
    <property type="entry name" value="P-loop_NTPase"/>
</dbReference>
<keyword evidence="4 9" id="KW-0418">Kinase</keyword>
<keyword evidence="2" id="KW-0808">Transferase</keyword>
<dbReference type="STRING" id="370764.SAMN04489810_1862"/>
<gene>
    <name evidence="9" type="ORF">SAMN04489810_1862</name>
</gene>
<feature type="domain" description="Cytidylate kinase" evidence="8">
    <location>
        <begin position="26"/>
        <end position="63"/>
    </location>
</feature>
<name>A0A1G7YVB3_9MICO</name>
<keyword evidence="10" id="KW-1185">Reference proteome</keyword>
<evidence type="ECO:0000256" key="2">
    <source>
        <dbReference type="ARBA" id="ARBA00022679"/>
    </source>
</evidence>
<dbReference type="GO" id="GO:0006139">
    <property type="term" value="P:nucleobase-containing compound metabolic process"/>
    <property type="evidence" value="ECO:0007669"/>
    <property type="project" value="InterPro"/>
</dbReference>